<organism evidence="1 2">
    <name type="scientific">Acrocarpospora corrugata</name>
    <dbReference type="NCBI Taxonomy" id="35763"/>
    <lineage>
        <taxon>Bacteria</taxon>
        <taxon>Bacillati</taxon>
        <taxon>Actinomycetota</taxon>
        <taxon>Actinomycetes</taxon>
        <taxon>Streptosporangiales</taxon>
        <taxon>Streptosporangiaceae</taxon>
        <taxon>Acrocarpospora</taxon>
    </lineage>
</organism>
<protein>
    <submittedName>
        <fullName evidence="1">Uncharacterized protein</fullName>
    </submittedName>
</protein>
<comment type="caution">
    <text evidence="1">The sequence shown here is derived from an EMBL/GenBank/DDBJ whole genome shotgun (WGS) entry which is preliminary data.</text>
</comment>
<accession>A0A5M3VT35</accession>
<dbReference type="OrthoDB" id="4124583at2"/>
<keyword evidence="2" id="KW-1185">Reference proteome</keyword>
<dbReference type="AlphaFoldDB" id="A0A5M3VT35"/>
<proteinExistence type="predicted"/>
<dbReference type="EMBL" id="BLAD01000037">
    <property type="protein sequence ID" value="GER98781.1"/>
    <property type="molecule type" value="Genomic_DNA"/>
</dbReference>
<dbReference type="Proteomes" id="UP000334990">
    <property type="component" value="Unassembled WGS sequence"/>
</dbReference>
<sequence>MVGDFAPDSSILELAHSITPVAVSQYLATQPWELESRQDHIREIWRLPGTDGQRLGRILLPLAVDYEDFLPRFYDALFAISRINDWDADKLQERIMAARADLFFVRLDQAMADGTIPFRQAEITVDAIWKMLRAAATTAADPKHSHLGRRPTAVADFLDEDVRLGHTKRGSFVFTVVTRLGDHSPNEQPDQSSDVIQPFPRRVMETLAQGLETTRDLTLGQNPEALDDPSRWGLSAGLVEAIEEMAEPDSLRALDLSFEWAAAEIKPNVGNSPIKLEHQAFGQLGRVRERLIRQEEPKRRETLIGTVRSLTREENREDEESGTIILHAAVKGRFRNVHMTLGGEDHDWAIVAYREKLPFTVTGDLVYERRAWRLVGDLMVDSDFLRQRHGQSPSS</sequence>
<dbReference type="RefSeq" id="WP_155335197.1">
    <property type="nucleotide sequence ID" value="NZ_BAAABN010000078.1"/>
</dbReference>
<gene>
    <name evidence="1" type="ORF">Acor_08450</name>
</gene>
<reference evidence="1 2" key="1">
    <citation type="submission" date="2019-10" db="EMBL/GenBank/DDBJ databases">
        <title>Whole genome shotgun sequence of Acrocarpospora corrugata NBRC 13972.</title>
        <authorList>
            <person name="Ichikawa N."/>
            <person name="Kimura A."/>
            <person name="Kitahashi Y."/>
            <person name="Komaki H."/>
            <person name="Oguchi A."/>
        </authorList>
    </citation>
    <scope>NUCLEOTIDE SEQUENCE [LARGE SCALE GENOMIC DNA]</scope>
    <source>
        <strain evidence="1 2">NBRC 13972</strain>
    </source>
</reference>
<evidence type="ECO:0000313" key="2">
    <source>
        <dbReference type="Proteomes" id="UP000334990"/>
    </source>
</evidence>
<evidence type="ECO:0000313" key="1">
    <source>
        <dbReference type="EMBL" id="GER98781.1"/>
    </source>
</evidence>
<name>A0A5M3VT35_9ACTN</name>